<feature type="signal peptide" evidence="1">
    <location>
        <begin position="1"/>
        <end position="20"/>
    </location>
</feature>
<accession>A0ABR0AQG9</accession>
<evidence type="ECO:0000313" key="3">
    <source>
        <dbReference type="Proteomes" id="UP001234178"/>
    </source>
</evidence>
<reference evidence="2 3" key="1">
    <citation type="journal article" date="2023" name="Nucleic Acids Res.">
        <title>The hologenome of Daphnia magna reveals possible DNA methylation and microbiome-mediated evolution of the host genome.</title>
        <authorList>
            <person name="Chaturvedi A."/>
            <person name="Li X."/>
            <person name="Dhandapani V."/>
            <person name="Marshall H."/>
            <person name="Kissane S."/>
            <person name="Cuenca-Cambronero M."/>
            <person name="Asole G."/>
            <person name="Calvet F."/>
            <person name="Ruiz-Romero M."/>
            <person name="Marangio P."/>
            <person name="Guigo R."/>
            <person name="Rago D."/>
            <person name="Mirbahai L."/>
            <person name="Eastwood N."/>
            <person name="Colbourne J.K."/>
            <person name="Zhou J."/>
            <person name="Mallon E."/>
            <person name="Orsini L."/>
        </authorList>
    </citation>
    <scope>NUCLEOTIDE SEQUENCE [LARGE SCALE GENOMIC DNA]</scope>
    <source>
        <strain evidence="2">LRV0_1</strain>
    </source>
</reference>
<dbReference type="EMBL" id="JAOYFB010000038">
    <property type="protein sequence ID" value="KAK4027325.1"/>
    <property type="molecule type" value="Genomic_DNA"/>
</dbReference>
<feature type="chain" id="PRO_5046617100" description="Secreted protein" evidence="1">
    <location>
        <begin position="21"/>
        <end position="135"/>
    </location>
</feature>
<organism evidence="2 3">
    <name type="scientific">Daphnia magna</name>
    <dbReference type="NCBI Taxonomy" id="35525"/>
    <lineage>
        <taxon>Eukaryota</taxon>
        <taxon>Metazoa</taxon>
        <taxon>Ecdysozoa</taxon>
        <taxon>Arthropoda</taxon>
        <taxon>Crustacea</taxon>
        <taxon>Branchiopoda</taxon>
        <taxon>Diplostraca</taxon>
        <taxon>Cladocera</taxon>
        <taxon>Anomopoda</taxon>
        <taxon>Daphniidae</taxon>
        <taxon>Daphnia</taxon>
    </lineage>
</organism>
<comment type="caution">
    <text evidence="2">The sequence shown here is derived from an EMBL/GenBank/DDBJ whole genome shotgun (WGS) entry which is preliminary data.</text>
</comment>
<sequence length="135" mass="15097">MFRLFLTSLLALSFLAPSVAFNATVCNCDTVVNPGFLKFNEGECAYQATPKPLTPIMYAVYSSIPDIKRFTGHTCSMWEVKTTNPVSHSRKPIKVDEAMCLKMTDSRQCRGKDMDISGPNTFAQEGYTFVETTLY</sequence>
<dbReference type="Proteomes" id="UP001234178">
    <property type="component" value="Unassembled WGS sequence"/>
</dbReference>
<keyword evidence="1" id="KW-0732">Signal</keyword>
<keyword evidence="3" id="KW-1185">Reference proteome</keyword>
<evidence type="ECO:0000313" key="2">
    <source>
        <dbReference type="EMBL" id="KAK4027325.1"/>
    </source>
</evidence>
<evidence type="ECO:0008006" key="4">
    <source>
        <dbReference type="Google" id="ProtNLM"/>
    </source>
</evidence>
<name>A0ABR0AQG9_9CRUS</name>
<evidence type="ECO:0000256" key="1">
    <source>
        <dbReference type="SAM" id="SignalP"/>
    </source>
</evidence>
<gene>
    <name evidence="2" type="ORF">OUZ56_016335</name>
</gene>
<proteinExistence type="predicted"/>
<protein>
    <recommendedName>
        <fullName evidence="4">Secreted protein</fullName>
    </recommendedName>
</protein>